<dbReference type="SUPFAM" id="SSF56672">
    <property type="entry name" value="DNA/RNA polymerases"/>
    <property type="match status" value="1"/>
</dbReference>
<keyword evidence="3" id="KW-1185">Reference proteome</keyword>
<accession>A0AAW1JXS1</accession>
<dbReference type="InterPro" id="IPR043502">
    <property type="entry name" value="DNA/RNA_pol_sf"/>
</dbReference>
<keyword evidence="2" id="KW-0695">RNA-directed DNA polymerase</keyword>
<dbReference type="InterPro" id="IPR052560">
    <property type="entry name" value="RdDP_mobile_element"/>
</dbReference>
<evidence type="ECO:0000259" key="1">
    <source>
        <dbReference type="PROSITE" id="PS50878"/>
    </source>
</evidence>
<gene>
    <name evidence="2" type="ORF">QE152_g26285</name>
</gene>
<dbReference type="PROSITE" id="PS50878">
    <property type="entry name" value="RT_POL"/>
    <property type="match status" value="1"/>
</dbReference>
<dbReference type="Pfam" id="PF00078">
    <property type="entry name" value="RVT_1"/>
    <property type="match status" value="1"/>
</dbReference>
<dbReference type="PANTHER" id="PTHR36688">
    <property type="entry name" value="ENDO/EXONUCLEASE/PHOSPHATASE DOMAIN-CONTAINING PROTEIN"/>
    <property type="match status" value="1"/>
</dbReference>
<sequence length="241" mass="27800">MFPIRVQGTTRSNSPSRNLIGLAKNQTRSRTKNHVISAFLDVEKAYDKIWRKGLIHKIRTLPIPIYLAKIVQEWIEDRRFRVKVNQAVSTERTAMEGLLQGSSLSPILFNLFVRELPDTITDKDTKLFQFADDTALVTNGKNAASCCKKMEKNFREIDEYTKRWKIKINQDKTEVVGFGKKIPNANSITWNGKTIKIKKSGTYLGITIDNQLKMQQHTTRRGTLAKRKIRNLYPLLENLYS</sequence>
<evidence type="ECO:0000313" key="2">
    <source>
        <dbReference type="EMBL" id="KAK9710030.1"/>
    </source>
</evidence>
<feature type="domain" description="Reverse transcriptase" evidence="1">
    <location>
        <begin position="1"/>
        <end position="208"/>
    </location>
</feature>
<dbReference type="Proteomes" id="UP001458880">
    <property type="component" value="Unassembled WGS sequence"/>
</dbReference>
<dbReference type="GO" id="GO:0003964">
    <property type="term" value="F:RNA-directed DNA polymerase activity"/>
    <property type="evidence" value="ECO:0007669"/>
    <property type="project" value="UniProtKB-KW"/>
</dbReference>
<keyword evidence="2" id="KW-0548">Nucleotidyltransferase</keyword>
<reference evidence="2 3" key="1">
    <citation type="journal article" date="2024" name="BMC Genomics">
        <title>De novo assembly and annotation of Popillia japonica's genome with initial clues to its potential as an invasive pest.</title>
        <authorList>
            <person name="Cucini C."/>
            <person name="Boschi S."/>
            <person name="Funari R."/>
            <person name="Cardaioli E."/>
            <person name="Iannotti N."/>
            <person name="Marturano G."/>
            <person name="Paoli F."/>
            <person name="Bruttini M."/>
            <person name="Carapelli A."/>
            <person name="Frati F."/>
            <person name="Nardi F."/>
        </authorList>
    </citation>
    <scope>NUCLEOTIDE SEQUENCE [LARGE SCALE GENOMIC DNA]</scope>
    <source>
        <strain evidence="2">DMR45628</strain>
    </source>
</reference>
<name>A0AAW1JXS1_POPJA</name>
<dbReference type="PANTHER" id="PTHR36688:SF1">
    <property type="entry name" value="ENDONUCLEASE_EXONUCLEASE_PHOSPHATASE DOMAIN-CONTAINING PROTEIN"/>
    <property type="match status" value="1"/>
</dbReference>
<evidence type="ECO:0000313" key="3">
    <source>
        <dbReference type="Proteomes" id="UP001458880"/>
    </source>
</evidence>
<dbReference type="EMBL" id="JASPKY010000299">
    <property type="protein sequence ID" value="KAK9710030.1"/>
    <property type="molecule type" value="Genomic_DNA"/>
</dbReference>
<organism evidence="2 3">
    <name type="scientific">Popillia japonica</name>
    <name type="common">Japanese beetle</name>
    <dbReference type="NCBI Taxonomy" id="7064"/>
    <lineage>
        <taxon>Eukaryota</taxon>
        <taxon>Metazoa</taxon>
        <taxon>Ecdysozoa</taxon>
        <taxon>Arthropoda</taxon>
        <taxon>Hexapoda</taxon>
        <taxon>Insecta</taxon>
        <taxon>Pterygota</taxon>
        <taxon>Neoptera</taxon>
        <taxon>Endopterygota</taxon>
        <taxon>Coleoptera</taxon>
        <taxon>Polyphaga</taxon>
        <taxon>Scarabaeiformia</taxon>
        <taxon>Scarabaeidae</taxon>
        <taxon>Rutelinae</taxon>
        <taxon>Popillia</taxon>
    </lineage>
</organism>
<protein>
    <submittedName>
        <fullName evidence="2">Reverse transcriptase (RNA-dependent DNA polymerase)</fullName>
    </submittedName>
</protein>
<dbReference type="AlphaFoldDB" id="A0AAW1JXS1"/>
<dbReference type="InterPro" id="IPR000477">
    <property type="entry name" value="RT_dom"/>
</dbReference>
<proteinExistence type="predicted"/>
<comment type="caution">
    <text evidence="2">The sequence shown here is derived from an EMBL/GenBank/DDBJ whole genome shotgun (WGS) entry which is preliminary data.</text>
</comment>
<keyword evidence="2" id="KW-0808">Transferase</keyword>